<evidence type="ECO:0000313" key="7">
    <source>
        <dbReference type="EMBL" id="PJE51366.1"/>
    </source>
</evidence>
<evidence type="ECO:0000256" key="2">
    <source>
        <dbReference type="ARBA" id="ARBA00022980"/>
    </source>
</evidence>
<evidence type="ECO:0000259" key="6">
    <source>
        <dbReference type="Pfam" id="PF17136"/>
    </source>
</evidence>
<proteinExistence type="inferred from homology"/>
<comment type="caution">
    <text evidence="7">The sequence shown here is derived from an EMBL/GenBank/DDBJ whole genome shotgun (WGS) entry which is preliminary data.</text>
</comment>
<dbReference type="PANTHER" id="PTHR12903">
    <property type="entry name" value="MITOCHONDRIAL RIBOSOMAL PROTEIN L24"/>
    <property type="match status" value="1"/>
</dbReference>
<evidence type="ECO:0000256" key="5">
    <source>
        <dbReference type="HAMAP-Rule" id="MF_01326"/>
    </source>
</evidence>
<dbReference type="Proteomes" id="UP000228496">
    <property type="component" value="Unassembled WGS sequence"/>
</dbReference>
<dbReference type="InterPro" id="IPR014722">
    <property type="entry name" value="Rib_uL2_dom2"/>
</dbReference>
<gene>
    <name evidence="5" type="primary">rplX</name>
    <name evidence="7" type="ORF">COV29_01265</name>
</gene>
<sequence length="91" mass="10215">MRNGKDSGKTGKILFTFPSENRVVVEGLNLVKRHLRARRQGQKGQIVNKERSVNVSSVQLMCPKCSKPTRIGYLLEGDSKVRICKKCNGEI</sequence>
<organism evidence="7 8">
    <name type="scientific">Candidatus Yanofskybacteria bacterium CG10_big_fil_rev_8_21_14_0_10_36_16</name>
    <dbReference type="NCBI Taxonomy" id="1975096"/>
    <lineage>
        <taxon>Bacteria</taxon>
        <taxon>Candidatus Yanofskyibacteriota</taxon>
    </lineage>
</organism>
<dbReference type="GO" id="GO:1990904">
    <property type="term" value="C:ribonucleoprotein complex"/>
    <property type="evidence" value="ECO:0007669"/>
    <property type="project" value="UniProtKB-KW"/>
</dbReference>
<comment type="function">
    <text evidence="5">One of the proteins that surrounds the polypeptide exit tunnel on the outside of the subunit.</text>
</comment>
<comment type="function">
    <text evidence="5">One of two assembly initiator proteins, it binds directly to the 5'-end of the 23S rRNA, where it nucleates assembly of the 50S subunit.</text>
</comment>
<dbReference type="InterPro" id="IPR003256">
    <property type="entry name" value="Ribosomal_uL24"/>
</dbReference>
<accession>A0A2J0Q8A1</accession>
<protein>
    <recommendedName>
        <fullName evidence="4 5">Large ribosomal subunit protein uL24</fullName>
    </recommendedName>
</protein>
<dbReference type="GO" id="GO:0006412">
    <property type="term" value="P:translation"/>
    <property type="evidence" value="ECO:0007669"/>
    <property type="project" value="UniProtKB-UniRule"/>
</dbReference>
<reference evidence="7 8" key="1">
    <citation type="submission" date="2017-09" db="EMBL/GenBank/DDBJ databases">
        <title>Depth-based differentiation of microbial function through sediment-hosted aquifers and enrichment of novel symbionts in the deep terrestrial subsurface.</title>
        <authorList>
            <person name="Probst A.J."/>
            <person name="Ladd B."/>
            <person name="Jarett J.K."/>
            <person name="Geller-Mcgrath D.E."/>
            <person name="Sieber C.M."/>
            <person name="Emerson J.B."/>
            <person name="Anantharaman K."/>
            <person name="Thomas B.C."/>
            <person name="Malmstrom R."/>
            <person name="Stieglmeier M."/>
            <person name="Klingl A."/>
            <person name="Woyke T."/>
            <person name="Ryan C.M."/>
            <person name="Banfield J.F."/>
        </authorList>
    </citation>
    <scope>NUCLEOTIDE SEQUENCE [LARGE SCALE GENOMIC DNA]</scope>
    <source>
        <strain evidence="7">CG10_big_fil_rev_8_21_14_0_10_36_16</strain>
    </source>
</reference>
<dbReference type="Gene3D" id="2.30.30.30">
    <property type="match status" value="1"/>
</dbReference>
<comment type="subunit">
    <text evidence="5">Part of the 50S ribosomal subunit.</text>
</comment>
<feature type="domain" description="Large ribosomal subunit protein uL24 C-terminal" evidence="6">
    <location>
        <begin position="28"/>
        <end position="91"/>
    </location>
</feature>
<evidence type="ECO:0000256" key="3">
    <source>
        <dbReference type="ARBA" id="ARBA00023274"/>
    </source>
</evidence>
<evidence type="ECO:0000256" key="1">
    <source>
        <dbReference type="ARBA" id="ARBA00010618"/>
    </source>
</evidence>
<dbReference type="AlphaFoldDB" id="A0A2J0Q8A1"/>
<dbReference type="CDD" id="cd06089">
    <property type="entry name" value="KOW_RPL26"/>
    <property type="match status" value="1"/>
</dbReference>
<keyword evidence="3 5" id="KW-0687">Ribonucleoprotein</keyword>
<dbReference type="Pfam" id="PF17136">
    <property type="entry name" value="ribosomal_L24"/>
    <property type="match status" value="1"/>
</dbReference>
<dbReference type="GO" id="GO:0003735">
    <property type="term" value="F:structural constituent of ribosome"/>
    <property type="evidence" value="ECO:0007669"/>
    <property type="project" value="InterPro"/>
</dbReference>
<keyword evidence="5" id="KW-0699">rRNA-binding</keyword>
<dbReference type="GO" id="GO:0005840">
    <property type="term" value="C:ribosome"/>
    <property type="evidence" value="ECO:0007669"/>
    <property type="project" value="UniProtKB-KW"/>
</dbReference>
<evidence type="ECO:0000313" key="8">
    <source>
        <dbReference type="Proteomes" id="UP000228496"/>
    </source>
</evidence>
<comment type="similarity">
    <text evidence="1 5">Belongs to the universal ribosomal protein uL24 family.</text>
</comment>
<dbReference type="InterPro" id="IPR057264">
    <property type="entry name" value="Ribosomal_uL24_C"/>
</dbReference>
<dbReference type="EMBL" id="PCXQ01000003">
    <property type="protein sequence ID" value="PJE51366.1"/>
    <property type="molecule type" value="Genomic_DNA"/>
</dbReference>
<dbReference type="InterPro" id="IPR041988">
    <property type="entry name" value="Ribosomal_uL24_KOW"/>
</dbReference>
<keyword evidence="5" id="KW-0694">RNA-binding</keyword>
<name>A0A2J0Q8A1_9BACT</name>
<dbReference type="NCBIfam" id="TIGR01079">
    <property type="entry name" value="rplX_bact"/>
    <property type="match status" value="1"/>
</dbReference>
<dbReference type="InterPro" id="IPR008991">
    <property type="entry name" value="Translation_prot_SH3-like_sf"/>
</dbReference>
<dbReference type="SUPFAM" id="SSF50104">
    <property type="entry name" value="Translation proteins SH3-like domain"/>
    <property type="match status" value="1"/>
</dbReference>
<dbReference type="GO" id="GO:0019843">
    <property type="term" value="F:rRNA binding"/>
    <property type="evidence" value="ECO:0007669"/>
    <property type="project" value="UniProtKB-UniRule"/>
</dbReference>
<dbReference type="HAMAP" id="MF_01326_B">
    <property type="entry name" value="Ribosomal_uL24_B"/>
    <property type="match status" value="1"/>
</dbReference>
<evidence type="ECO:0000256" key="4">
    <source>
        <dbReference type="ARBA" id="ARBA00035206"/>
    </source>
</evidence>
<keyword evidence="2 5" id="KW-0689">Ribosomal protein</keyword>